<dbReference type="InterPro" id="IPR055301">
    <property type="entry name" value="Lea14-like_2"/>
</dbReference>
<sequence>MAYYDRDEHYRSHDDYARPSDYEAPVHNRHDSAMSTLTANGEKGYGTPLESRPQSVLPVLGADQQSLSRSQRLKRGLLRPEDATGKRRKCSPMRWICAALILIILIVIGVVLAFILYVRAPNVTVLGIEQPANTASIFSLTSGGFDLDFNLKVSVANPNYFGAFVNGVTAKAYYPTNKTLQIGGGTLDNLNIPSRSNTTFDFPFLLNYTGAEDPNSVILTDIATKCGYIGSSTSQIDVDYTLLLDLKVLAFKIHPTVSSSASFDCPLTKDQLANVVSQVGGSILGGLGSALGSLFGGGN</sequence>
<dbReference type="AlphaFoldDB" id="G7DSB5"/>
<keyword evidence="5" id="KW-1185">Reference proteome</keyword>
<organism evidence="4 5">
    <name type="scientific">Mixia osmundae (strain CBS 9802 / IAM 14324 / JCM 22182 / KY 12970)</name>
    <dbReference type="NCBI Taxonomy" id="764103"/>
    <lineage>
        <taxon>Eukaryota</taxon>
        <taxon>Fungi</taxon>
        <taxon>Dikarya</taxon>
        <taxon>Basidiomycota</taxon>
        <taxon>Pucciniomycotina</taxon>
        <taxon>Mixiomycetes</taxon>
        <taxon>Mixiales</taxon>
        <taxon>Mixiaceae</taxon>
        <taxon>Mixia</taxon>
    </lineage>
</organism>
<dbReference type="HOGENOM" id="CLU_930937_0_0_1"/>
<feature type="region of interest" description="Disordered" evidence="1">
    <location>
        <begin position="1"/>
        <end position="30"/>
    </location>
</feature>
<dbReference type="SUPFAM" id="SSF117070">
    <property type="entry name" value="LEA14-like"/>
    <property type="match status" value="1"/>
</dbReference>
<dbReference type="InParanoid" id="G7DSB5"/>
<reference evidence="4 5" key="2">
    <citation type="journal article" date="2012" name="Open Biol.">
        <title>Characteristics of nucleosomes and linker DNA regions on the genome of the basidiomycete Mixia osmundae revealed by mono- and dinucleosome mapping.</title>
        <authorList>
            <person name="Nishida H."/>
            <person name="Kondo S."/>
            <person name="Matsumoto T."/>
            <person name="Suzuki Y."/>
            <person name="Yoshikawa H."/>
            <person name="Taylor T.D."/>
            <person name="Sugiyama J."/>
        </authorList>
    </citation>
    <scope>NUCLEOTIDE SEQUENCE [LARGE SCALE GENOMIC DNA]</scope>
    <source>
        <strain evidence="5">CBS 9802 / IAM 14324 / JCM 22182 / KY 12970</strain>
    </source>
</reference>
<reference evidence="4 5" key="1">
    <citation type="journal article" date="2011" name="J. Gen. Appl. Microbiol.">
        <title>Draft genome sequencing of the enigmatic basidiomycete Mixia osmundae.</title>
        <authorList>
            <person name="Nishida H."/>
            <person name="Nagatsuka Y."/>
            <person name="Sugiyama J."/>
        </authorList>
    </citation>
    <scope>NUCLEOTIDE SEQUENCE [LARGE SCALE GENOMIC DNA]</scope>
    <source>
        <strain evidence="5">CBS 9802 / IAM 14324 / JCM 22182 / KY 12970</strain>
    </source>
</reference>
<dbReference type="eggNOG" id="ENOG502S1T1">
    <property type="taxonomic scope" value="Eukaryota"/>
</dbReference>
<keyword evidence="2" id="KW-1133">Transmembrane helix</keyword>
<keyword evidence="2" id="KW-0812">Transmembrane</keyword>
<dbReference type="PANTHER" id="PTHR31852">
    <property type="entry name" value="LATE EMBRYOGENESIS ABUNDANT (LEA) HYDROXYPROLINE-RICH GLYCOPROTEIN FAMILY"/>
    <property type="match status" value="1"/>
</dbReference>
<evidence type="ECO:0000313" key="4">
    <source>
        <dbReference type="EMBL" id="GAA93475.1"/>
    </source>
</evidence>
<feature type="transmembrane region" description="Helical" evidence="2">
    <location>
        <begin position="95"/>
        <end position="118"/>
    </location>
</feature>
<keyword evidence="2" id="KW-0472">Membrane</keyword>
<protein>
    <recommendedName>
        <fullName evidence="3">Late embryogenesis abundant protein LEA-2 subgroup domain-containing protein</fullName>
    </recommendedName>
</protein>
<dbReference type="Pfam" id="PF03168">
    <property type="entry name" value="LEA_2"/>
    <property type="match status" value="1"/>
</dbReference>
<comment type="caution">
    <text evidence="4">The sequence shown here is derived from an EMBL/GenBank/DDBJ whole genome shotgun (WGS) entry which is preliminary data.</text>
</comment>
<feature type="domain" description="Late embryogenesis abundant protein LEA-2 subgroup" evidence="3">
    <location>
        <begin position="152"/>
        <end position="254"/>
    </location>
</feature>
<accession>G7DSB5</accession>
<evidence type="ECO:0000256" key="2">
    <source>
        <dbReference type="SAM" id="Phobius"/>
    </source>
</evidence>
<name>G7DSB5_MIXOS</name>
<dbReference type="STRING" id="764103.G7DSB5"/>
<dbReference type="Proteomes" id="UP000009131">
    <property type="component" value="Unassembled WGS sequence"/>
</dbReference>
<evidence type="ECO:0000256" key="1">
    <source>
        <dbReference type="SAM" id="MobiDB-lite"/>
    </source>
</evidence>
<dbReference type="Gene3D" id="2.60.40.1820">
    <property type="match status" value="1"/>
</dbReference>
<gene>
    <name evidence="4" type="primary">Mo00116</name>
    <name evidence="4" type="ORF">E5Q_00116</name>
</gene>
<proteinExistence type="predicted"/>
<dbReference type="RefSeq" id="XP_014569512.1">
    <property type="nucleotide sequence ID" value="XM_014714026.1"/>
</dbReference>
<evidence type="ECO:0000313" key="5">
    <source>
        <dbReference type="Proteomes" id="UP000009131"/>
    </source>
</evidence>
<evidence type="ECO:0000259" key="3">
    <source>
        <dbReference type="Pfam" id="PF03168"/>
    </source>
</evidence>
<dbReference type="InterPro" id="IPR004864">
    <property type="entry name" value="LEA_2"/>
</dbReference>
<dbReference type="EMBL" id="BABT02000005">
    <property type="protein sequence ID" value="GAA93475.1"/>
    <property type="molecule type" value="Genomic_DNA"/>
</dbReference>
<dbReference type="OMA" id="FLRPPNI"/>
<dbReference type="OrthoDB" id="20273at2759"/>